<dbReference type="EMBL" id="MU253928">
    <property type="protein sequence ID" value="KAG9244111.1"/>
    <property type="molecule type" value="Genomic_DNA"/>
</dbReference>
<dbReference type="Proteomes" id="UP000887226">
    <property type="component" value="Unassembled WGS sequence"/>
</dbReference>
<evidence type="ECO:0000313" key="4">
    <source>
        <dbReference type="EMBL" id="KAG9244111.1"/>
    </source>
</evidence>
<feature type="transmembrane region" description="Helical" evidence="2">
    <location>
        <begin position="37"/>
        <end position="57"/>
    </location>
</feature>
<dbReference type="Gene3D" id="3.20.20.70">
    <property type="entry name" value="Aldolase class I"/>
    <property type="match status" value="1"/>
</dbReference>
<dbReference type="InterPro" id="IPR000262">
    <property type="entry name" value="FMN-dep_DH"/>
</dbReference>
<organism evidence="4 5">
    <name type="scientific">Calycina marina</name>
    <dbReference type="NCBI Taxonomy" id="1763456"/>
    <lineage>
        <taxon>Eukaryota</taxon>
        <taxon>Fungi</taxon>
        <taxon>Dikarya</taxon>
        <taxon>Ascomycota</taxon>
        <taxon>Pezizomycotina</taxon>
        <taxon>Leotiomycetes</taxon>
        <taxon>Helotiales</taxon>
        <taxon>Pezizellaceae</taxon>
        <taxon>Calycina</taxon>
    </lineage>
</organism>
<dbReference type="AlphaFoldDB" id="A0A9P8CG59"/>
<dbReference type="GO" id="GO:0016491">
    <property type="term" value="F:oxidoreductase activity"/>
    <property type="evidence" value="ECO:0007669"/>
    <property type="project" value="InterPro"/>
</dbReference>
<evidence type="ECO:0000313" key="5">
    <source>
        <dbReference type="Proteomes" id="UP000887226"/>
    </source>
</evidence>
<name>A0A9P8CG59_9HELO</name>
<keyword evidence="2" id="KW-0812">Transmembrane</keyword>
<keyword evidence="5" id="KW-1185">Reference proteome</keyword>
<protein>
    <recommendedName>
        <fullName evidence="3">FMN-dependent dehydrogenase domain-containing protein</fullName>
    </recommendedName>
</protein>
<feature type="transmembrane region" description="Helical" evidence="2">
    <location>
        <begin position="12"/>
        <end position="31"/>
    </location>
</feature>
<dbReference type="Pfam" id="PF01070">
    <property type="entry name" value="FMN_dh"/>
    <property type="match status" value="1"/>
</dbReference>
<sequence>MFSRTNNGKIMSGAKFVFIGSLWIYRLSIGGEAGVRHVMNALFAEFNIFLNVNRVLLKRLIMMRSNRYRTPPT</sequence>
<keyword evidence="2" id="KW-0472">Membrane</keyword>
<dbReference type="InterPro" id="IPR013785">
    <property type="entry name" value="Aldolase_TIM"/>
</dbReference>
<evidence type="ECO:0000259" key="3">
    <source>
        <dbReference type="Pfam" id="PF01070"/>
    </source>
</evidence>
<evidence type="ECO:0000256" key="2">
    <source>
        <dbReference type="SAM" id="Phobius"/>
    </source>
</evidence>
<proteinExistence type="predicted"/>
<comment type="caution">
    <text evidence="4">The sequence shown here is derived from an EMBL/GenBank/DDBJ whole genome shotgun (WGS) entry which is preliminary data.</text>
</comment>
<keyword evidence="2" id="KW-1133">Transmembrane helix</keyword>
<comment type="cofactor">
    <cofactor evidence="1">
        <name>FMN</name>
        <dbReference type="ChEBI" id="CHEBI:58210"/>
    </cofactor>
</comment>
<evidence type="ECO:0000256" key="1">
    <source>
        <dbReference type="ARBA" id="ARBA00001917"/>
    </source>
</evidence>
<dbReference type="OrthoDB" id="25826at2759"/>
<feature type="domain" description="FMN-dependent dehydrogenase" evidence="3">
    <location>
        <begin position="11"/>
        <end position="49"/>
    </location>
</feature>
<gene>
    <name evidence="4" type="ORF">BJ878DRAFT_507708</name>
</gene>
<accession>A0A9P8CG59</accession>
<reference evidence="4" key="1">
    <citation type="journal article" date="2021" name="IMA Fungus">
        <title>Genomic characterization of three marine fungi, including Emericellopsis atlantica sp. nov. with signatures of a generalist lifestyle and marine biomass degradation.</title>
        <authorList>
            <person name="Hagestad O.C."/>
            <person name="Hou L."/>
            <person name="Andersen J.H."/>
            <person name="Hansen E.H."/>
            <person name="Altermark B."/>
            <person name="Li C."/>
            <person name="Kuhnert E."/>
            <person name="Cox R.J."/>
            <person name="Crous P.W."/>
            <person name="Spatafora J.W."/>
            <person name="Lail K."/>
            <person name="Amirebrahimi M."/>
            <person name="Lipzen A."/>
            <person name="Pangilinan J."/>
            <person name="Andreopoulos W."/>
            <person name="Hayes R.D."/>
            <person name="Ng V."/>
            <person name="Grigoriev I.V."/>
            <person name="Jackson S.A."/>
            <person name="Sutton T.D.S."/>
            <person name="Dobson A.D.W."/>
            <person name="Rama T."/>
        </authorList>
    </citation>
    <scope>NUCLEOTIDE SEQUENCE</scope>
    <source>
        <strain evidence="4">TRa3180A</strain>
    </source>
</reference>